<name>A0A4S8PSN2_9ACTN</name>
<keyword evidence="2" id="KW-1185">Reference proteome</keyword>
<dbReference type="InterPro" id="IPR010281">
    <property type="entry name" value="DUF885"/>
</dbReference>
<evidence type="ECO:0000313" key="1">
    <source>
        <dbReference type="EMBL" id="THV31399.1"/>
    </source>
</evidence>
<dbReference type="PANTHER" id="PTHR33361">
    <property type="entry name" value="GLR0591 PROTEIN"/>
    <property type="match status" value="1"/>
</dbReference>
<dbReference type="EMBL" id="STGX01000002">
    <property type="protein sequence ID" value="THV31399.1"/>
    <property type="molecule type" value="Genomic_DNA"/>
</dbReference>
<proteinExistence type="predicted"/>
<gene>
    <name evidence="1" type="ORF">E9998_03265</name>
</gene>
<accession>A0A4S8PSN2</accession>
<comment type="caution">
    <text evidence="1">The sequence shown here is derived from an EMBL/GenBank/DDBJ whole genome shotgun (WGS) entry which is preliminary data.</text>
</comment>
<dbReference type="OrthoDB" id="9760040at2"/>
<protein>
    <submittedName>
        <fullName evidence="1">DUF885 domain-containing protein</fullName>
    </submittedName>
</protein>
<sequence length="557" mass="60724">MGDPRLAALAQRHFELHLEDSPVSATFYGIAGYDHLLPDPSREGDAVRLAHLAEVREGLAGIDAGALEGQDRITHSMLGRLVADQAGTVEAALGEVGLSNTISGPVSSMLSSLPRATLDSERRSGDYLVRLGALGGYFDAVLERYRQAGAEGRHQTRHGALSVAEQIRDYLATPIDGDVLAAPDPSGVDIEAWRAEARAIVAERVRPALARWLTAIEEELAPAGRGDEQVGVCHVPGGVEGYAAASRQFTTTDLDPEAVHRIGLEEVERLRGEFSRFGERALGTADAAEVIARLRGDLSLRYATAEEILADVTEALGRAEAALPKAFLDYDIAPCAIRAVPEAAEKGATLAYYTAPASDGSRPGTHWVNTYEPHTRARYEYEALAFHESVPGHHLQFALGQTLEDLPRFRQFGYVTAFGEGWGLYTERLCDEIGLYSGDLARLGMVSFDAWRACRLVVDTGMHAFGWSREQAVAFMREHTALSEVNIANEVDRYIAWPGQALAYMIGRRHITGLRERAERELGEAFDLRHFHDRVLSSGSIPLATMTEVVEAWIAEA</sequence>
<dbReference type="PANTHER" id="PTHR33361:SF2">
    <property type="entry name" value="DUF885 DOMAIN-CONTAINING PROTEIN"/>
    <property type="match status" value="1"/>
</dbReference>
<dbReference type="AlphaFoldDB" id="A0A4S8PSN2"/>
<reference evidence="1 2" key="1">
    <citation type="journal article" date="2018" name="Int. J. Syst. Evol. Microbiol.">
        <title>Glycomyces paridis sp. nov., isolated from the medicinal plant Paris polyphylla.</title>
        <authorList>
            <person name="Fang X.M."/>
            <person name="Bai J.L."/>
            <person name="Su J."/>
            <person name="Zhao L.L."/>
            <person name="Liu H.Y."/>
            <person name="Ma B.P."/>
            <person name="Zhang Y.Q."/>
            <person name="Yu L.Y."/>
        </authorList>
    </citation>
    <scope>NUCLEOTIDE SEQUENCE [LARGE SCALE GENOMIC DNA]</scope>
    <source>
        <strain evidence="1 2">CPCC 204357</strain>
    </source>
</reference>
<evidence type="ECO:0000313" key="2">
    <source>
        <dbReference type="Proteomes" id="UP000305792"/>
    </source>
</evidence>
<dbReference type="Proteomes" id="UP000305792">
    <property type="component" value="Unassembled WGS sequence"/>
</dbReference>
<dbReference type="Pfam" id="PF05960">
    <property type="entry name" value="DUF885"/>
    <property type="match status" value="1"/>
</dbReference>
<dbReference type="RefSeq" id="WP_136528272.1">
    <property type="nucleotide sequence ID" value="NZ_STGX01000002.1"/>
</dbReference>
<organism evidence="1 2">
    <name type="scientific">Glycomyces paridis</name>
    <dbReference type="NCBI Taxonomy" id="2126555"/>
    <lineage>
        <taxon>Bacteria</taxon>
        <taxon>Bacillati</taxon>
        <taxon>Actinomycetota</taxon>
        <taxon>Actinomycetes</taxon>
        <taxon>Glycomycetales</taxon>
        <taxon>Glycomycetaceae</taxon>
        <taxon>Glycomyces</taxon>
    </lineage>
</organism>